<organism evidence="1 2">
    <name type="scientific">Hypholoma sublateritium (strain FD-334 SS-4)</name>
    <dbReference type="NCBI Taxonomy" id="945553"/>
    <lineage>
        <taxon>Eukaryota</taxon>
        <taxon>Fungi</taxon>
        <taxon>Dikarya</taxon>
        <taxon>Basidiomycota</taxon>
        <taxon>Agaricomycotina</taxon>
        <taxon>Agaricomycetes</taxon>
        <taxon>Agaricomycetidae</taxon>
        <taxon>Agaricales</taxon>
        <taxon>Agaricineae</taxon>
        <taxon>Strophariaceae</taxon>
        <taxon>Hypholoma</taxon>
    </lineage>
</organism>
<evidence type="ECO:0000313" key="2">
    <source>
        <dbReference type="Proteomes" id="UP000054270"/>
    </source>
</evidence>
<protein>
    <submittedName>
        <fullName evidence="1">Uncharacterized protein</fullName>
    </submittedName>
</protein>
<dbReference type="EMBL" id="KN817568">
    <property type="protein sequence ID" value="KJA20331.1"/>
    <property type="molecule type" value="Genomic_DNA"/>
</dbReference>
<reference evidence="2" key="1">
    <citation type="submission" date="2014-04" db="EMBL/GenBank/DDBJ databases">
        <title>Evolutionary Origins and Diversification of the Mycorrhizal Mutualists.</title>
        <authorList>
            <consortium name="DOE Joint Genome Institute"/>
            <consortium name="Mycorrhizal Genomics Consortium"/>
            <person name="Kohler A."/>
            <person name="Kuo A."/>
            <person name="Nagy L.G."/>
            <person name="Floudas D."/>
            <person name="Copeland A."/>
            <person name="Barry K.W."/>
            <person name="Cichocki N."/>
            <person name="Veneault-Fourrey C."/>
            <person name="LaButti K."/>
            <person name="Lindquist E.A."/>
            <person name="Lipzen A."/>
            <person name="Lundell T."/>
            <person name="Morin E."/>
            <person name="Murat C."/>
            <person name="Riley R."/>
            <person name="Ohm R."/>
            <person name="Sun H."/>
            <person name="Tunlid A."/>
            <person name="Henrissat B."/>
            <person name="Grigoriev I.V."/>
            <person name="Hibbett D.S."/>
            <person name="Martin F."/>
        </authorList>
    </citation>
    <scope>NUCLEOTIDE SEQUENCE [LARGE SCALE GENOMIC DNA]</scope>
    <source>
        <strain evidence="2">FD-334 SS-4</strain>
    </source>
</reference>
<dbReference type="AlphaFoldDB" id="A0A0D2NUW2"/>
<dbReference type="Proteomes" id="UP000054270">
    <property type="component" value="Unassembled WGS sequence"/>
</dbReference>
<name>A0A0D2NUW2_HYPSF</name>
<evidence type="ECO:0000313" key="1">
    <source>
        <dbReference type="EMBL" id="KJA20331.1"/>
    </source>
</evidence>
<proteinExistence type="predicted"/>
<keyword evidence="2" id="KW-1185">Reference proteome</keyword>
<accession>A0A0D2NUW2</accession>
<sequence>MHKVDSYDITYCVQHAVSPWTPTETFEPSLPRGLPGPQLPHDPTTHLPFLRMSVFIPTPPARRIHLVLVEQHVPFRKAVPVYHTPRLPSARVMCCLSTSPAPATSTDGLLRADRK</sequence>
<gene>
    <name evidence="1" type="ORF">HYPSUDRAFT_816773</name>
</gene>